<feature type="transmembrane region" description="Helical" evidence="12">
    <location>
        <begin position="68"/>
        <end position="88"/>
    </location>
</feature>
<feature type="chain" id="PRO_5040447071" description="Molybdate-anion transporter" evidence="13">
    <location>
        <begin position="26"/>
        <end position="309"/>
    </location>
</feature>
<dbReference type="GO" id="GO:0006811">
    <property type="term" value="P:monoatomic ion transport"/>
    <property type="evidence" value="ECO:0007669"/>
    <property type="project" value="UniProtKB-KW"/>
</dbReference>
<evidence type="ECO:0000256" key="5">
    <source>
        <dbReference type="ARBA" id="ARBA00022475"/>
    </source>
</evidence>
<sequence length="309" mass="34540">MDIYTASLTVHVLLLLAAGYWKTFQDSKDILVVQSLNEREIELLDDEIHDIDRETTADRYHDFRLQFLSVYGFAVAADWLQGSFMYSVYKHRYELPEPTIAMLFATGFLCGGISATFVGSLADRILGGVSTTLLCTVFEAWMVENRGTQKPVENSPSAPGLATHAKSRTLFALGMTICFLEGSMYIMVYSWSQALTSARDLAFEWARGKPPFGLIFANFMCEGPRFWAFCGFELCLGIYFPAMAYLKGSLVSDAQRAKVYGLMRVPLNALTVMALATIEEGDASRENRFMFYSGMLILSVGVMAAYMPR</sequence>
<dbReference type="GO" id="GO:0005886">
    <property type="term" value="C:plasma membrane"/>
    <property type="evidence" value="ECO:0007669"/>
    <property type="project" value="UniProtKB-SubCell"/>
</dbReference>
<dbReference type="AlphaFoldDB" id="A0A9Q0BGK0"/>
<keyword evidence="9 12" id="KW-0472">Membrane</keyword>
<dbReference type="InterPro" id="IPR036259">
    <property type="entry name" value="MFS_trans_sf"/>
</dbReference>
<evidence type="ECO:0000256" key="11">
    <source>
        <dbReference type="ARBA" id="ARBA00032555"/>
    </source>
</evidence>
<keyword evidence="6 12" id="KW-0812">Transmembrane</keyword>
<evidence type="ECO:0000256" key="13">
    <source>
        <dbReference type="SAM" id="SignalP"/>
    </source>
</evidence>
<feature type="transmembrane region" description="Helical" evidence="12">
    <location>
        <begin position="289"/>
        <end position="307"/>
    </location>
</feature>
<accession>A0A9Q0BGK0</accession>
<evidence type="ECO:0000256" key="7">
    <source>
        <dbReference type="ARBA" id="ARBA00022989"/>
    </source>
</evidence>
<dbReference type="PANTHER" id="PTHR23516">
    <property type="entry name" value="SAM (S-ADENOSYL METHIONINE) TRANSPORTER"/>
    <property type="match status" value="1"/>
</dbReference>
<organism evidence="14 15">
    <name type="scientific">Emericellopsis cladophorae</name>
    <dbReference type="NCBI Taxonomy" id="2686198"/>
    <lineage>
        <taxon>Eukaryota</taxon>
        <taxon>Fungi</taxon>
        <taxon>Dikarya</taxon>
        <taxon>Ascomycota</taxon>
        <taxon>Pezizomycotina</taxon>
        <taxon>Sordariomycetes</taxon>
        <taxon>Hypocreomycetidae</taxon>
        <taxon>Hypocreales</taxon>
        <taxon>Bionectriaceae</taxon>
        <taxon>Emericellopsis</taxon>
    </lineage>
</organism>
<dbReference type="SUPFAM" id="SSF103473">
    <property type="entry name" value="MFS general substrate transporter"/>
    <property type="match status" value="1"/>
</dbReference>
<evidence type="ECO:0000313" key="14">
    <source>
        <dbReference type="EMBL" id="KAI6783439.1"/>
    </source>
</evidence>
<reference evidence="14" key="1">
    <citation type="journal article" date="2021" name="J Fungi (Basel)">
        <title>Genomic and Metabolomic Analyses of the Marine Fungus Emericellopsis cladophorae: Insights into Saltwater Adaptability Mechanisms and Its Biosynthetic Potential.</title>
        <authorList>
            <person name="Goncalves M.F.M."/>
            <person name="Hilario S."/>
            <person name="Van de Peer Y."/>
            <person name="Esteves A.C."/>
            <person name="Alves A."/>
        </authorList>
    </citation>
    <scope>NUCLEOTIDE SEQUENCE</scope>
    <source>
        <strain evidence="14">MUM 19.33</strain>
    </source>
</reference>
<keyword evidence="8" id="KW-0406">Ion transport</keyword>
<name>A0A9Q0BGK0_9HYPO</name>
<evidence type="ECO:0000256" key="8">
    <source>
        <dbReference type="ARBA" id="ARBA00023065"/>
    </source>
</evidence>
<evidence type="ECO:0000256" key="2">
    <source>
        <dbReference type="ARBA" id="ARBA00004651"/>
    </source>
</evidence>
<proteinExistence type="predicted"/>
<keyword evidence="7 12" id="KW-1133">Transmembrane helix</keyword>
<comment type="caution">
    <text evidence="14">The sequence shown here is derived from an EMBL/GenBank/DDBJ whole genome shotgun (WGS) entry which is preliminary data.</text>
</comment>
<dbReference type="GeneID" id="75830954"/>
<evidence type="ECO:0000313" key="15">
    <source>
        <dbReference type="Proteomes" id="UP001055219"/>
    </source>
</evidence>
<dbReference type="Proteomes" id="UP001055219">
    <property type="component" value="Unassembled WGS sequence"/>
</dbReference>
<dbReference type="Pfam" id="PF05631">
    <property type="entry name" value="MFS_5"/>
    <property type="match status" value="1"/>
</dbReference>
<dbReference type="RefSeq" id="XP_051364295.1">
    <property type="nucleotide sequence ID" value="XM_051504387.1"/>
</dbReference>
<dbReference type="EMBL" id="JAGIXG020000008">
    <property type="protein sequence ID" value="KAI6783439.1"/>
    <property type="molecule type" value="Genomic_DNA"/>
</dbReference>
<feature type="transmembrane region" description="Helical" evidence="12">
    <location>
        <begin position="100"/>
        <end position="119"/>
    </location>
</feature>
<evidence type="ECO:0000256" key="6">
    <source>
        <dbReference type="ARBA" id="ARBA00022692"/>
    </source>
</evidence>
<reference evidence="14" key="2">
    <citation type="submission" date="2022-07" db="EMBL/GenBank/DDBJ databases">
        <authorList>
            <person name="Goncalves M.F.M."/>
            <person name="Hilario S."/>
            <person name="Van De Peer Y."/>
            <person name="Esteves A.C."/>
            <person name="Alves A."/>
        </authorList>
    </citation>
    <scope>NUCLEOTIDE SEQUENCE</scope>
    <source>
        <strain evidence="14">MUM 19.33</strain>
    </source>
</reference>
<feature type="transmembrane region" description="Helical" evidence="12">
    <location>
        <begin position="226"/>
        <end position="246"/>
    </location>
</feature>
<feature type="signal peptide" evidence="13">
    <location>
        <begin position="1"/>
        <end position="25"/>
    </location>
</feature>
<keyword evidence="5" id="KW-1003">Cell membrane</keyword>
<feature type="transmembrane region" description="Helical" evidence="12">
    <location>
        <begin position="258"/>
        <end position="277"/>
    </location>
</feature>
<dbReference type="PANTHER" id="PTHR23516:SF1">
    <property type="entry name" value="MOLYBDATE-ANION TRANSPORTER"/>
    <property type="match status" value="1"/>
</dbReference>
<comment type="subcellular location">
    <subcellularLocation>
        <location evidence="2">Cell membrane</location>
        <topology evidence="2">Multi-pass membrane protein</topology>
    </subcellularLocation>
</comment>
<dbReference type="InterPro" id="IPR008509">
    <property type="entry name" value="MOT2/MFSD5"/>
</dbReference>
<dbReference type="OrthoDB" id="263957at2759"/>
<comment type="function">
    <text evidence="1">Mediates high-affinity intracellular uptake of the rare oligo-element molybdenum.</text>
</comment>
<feature type="transmembrane region" description="Helical" evidence="12">
    <location>
        <begin position="170"/>
        <end position="191"/>
    </location>
</feature>
<evidence type="ECO:0000256" key="12">
    <source>
        <dbReference type="SAM" id="Phobius"/>
    </source>
</evidence>
<protein>
    <recommendedName>
        <fullName evidence="3">Molybdate-anion transporter</fullName>
    </recommendedName>
    <alternativeName>
        <fullName evidence="10">Major facilitator superfamily domain-containing protein 5</fullName>
    </alternativeName>
    <alternativeName>
        <fullName evidence="11">Molybdate transporter 2 homolog</fullName>
    </alternativeName>
</protein>
<keyword evidence="15" id="KW-1185">Reference proteome</keyword>
<keyword evidence="13" id="KW-0732">Signal</keyword>
<keyword evidence="4" id="KW-0813">Transport</keyword>
<dbReference type="GO" id="GO:0015098">
    <property type="term" value="F:molybdate ion transmembrane transporter activity"/>
    <property type="evidence" value="ECO:0007669"/>
    <property type="project" value="InterPro"/>
</dbReference>
<evidence type="ECO:0000256" key="9">
    <source>
        <dbReference type="ARBA" id="ARBA00023136"/>
    </source>
</evidence>
<evidence type="ECO:0000256" key="1">
    <source>
        <dbReference type="ARBA" id="ARBA00003019"/>
    </source>
</evidence>
<evidence type="ECO:0000256" key="10">
    <source>
        <dbReference type="ARBA" id="ARBA00030646"/>
    </source>
</evidence>
<evidence type="ECO:0000256" key="4">
    <source>
        <dbReference type="ARBA" id="ARBA00022448"/>
    </source>
</evidence>
<evidence type="ECO:0000256" key="3">
    <source>
        <dbReference type="ARBA" id="ARBA00021242"/>
    </source>
</evidence>
<gene>
    <name evidence="14" type="ORF">J7T54_004466</name>
</gene>